<evidence type="ECO:0008006" key="3">
    <source>
        <dbReference type="Google" id="ProtNLM"/>
    </source>
</evidence>
<organism evidence="1 2">
    <name type="scientific">Nonomuraea solani</name>
    <dbReference type="NCBI Taxonomy" id="1144553"/>
    <lineage>
        <taxon>Bacteria</taxon>
        <taxon>Bacillati</taxon>
        <taxon>Actinomycetota</taxon>
        <taxon>Actinomycetes</taxon>
        <taxon>Streptosporangiales</taxon>
        <taxon>Streptosporangiaceae</taxon>
        <taxon>Nonomuraea</taxon>
    </lineage>
</organism>
<protein>
    <recommendedName>
        <fullName evidence="3">VOC domain-containing protein</fullName>
    </recommendedName>
</protein>
<gene>
    <name evidence="1" type="ORF">SAMN05444920_1315</name>
</gene>
<evidence type="ECO:0000313" key="2">
    <source>
        <dbReference type="Proteomes" id="UP000236732"/>
    </source>
</evidence>
<proteinExistence type="predicted"/>
<dbReference type="InterPro" id="IPR029068">
    <property type="entry name" value="Glyas_Bleomycin-R_OHBP_Dase"/>
</dbReference>
<keyword evidence="2" id="KW-1185">Reference proteome</keyword>
<dbReference type="Gene3D" id="3.10.180.10">
    <property type="entry name" value="2,3-Dihydroxybiphenyl 1,2-Dioxygenase, domain 1"/>
    <property type="match status" value="1"/>
</dbReference>
<dbReference type="SUPFAM" id="SSF54593">
    <property type="entry name" value="Glyoxalase/Bleomycin resistance protein/Dihydroxybiphenyl dioxygenase"/>
    <property type="match status" value="1"/>
</dbReference>
<dbReference type="AlphaFoldDB" id="A0A1H6EZW0"/>
<dbReference type="Proteomes" id="UP000236732">
    <property type="component" value="Unassembled WGS sequence"/>
</dbReference>
<accession>A0A1H6EZW0</accession>
<evidence type="ECO:0000313" key="1">
    <source>
        <dbReference type="EMBL" id="SEH02893.1"/>
    </source>
</evidence>
<name>A0A1H6EZW0_9ACTN</name>
<sequence>MERIERQAASYRSEVELGPVSDTHGVLEIQHCAIWDYRERARDSGMELVLDSPCQYCTHLLSSMIASARLRACHSLRSAPDDPGCRWEAKEAGDGQEDLAWPETVRLMEDDVARLPMIQVRTLVAAADLDLTVRFYEELLGQPCNLRFSYAERELEVAAVGPVLVIAGSETALAPVRDADATLLVPSLDAYLARATEIGGRVVEQPKVVPSGRNARVRHPDGLLVEYVEHLGE</sequence>
<reference evidence="1 2" key="1">
    <citation type="submission" date="2016-10" db="EMBL/GenBank/DDBJ databases">
        <authorList>
            <person name="de Groot N.N."/>
        </authorList>
    </citation>
    <scope>NUCLEOTIDE SEQUENCE [LARGE SCALE GENOMIC DNA]</scope>
    <source>
        <strain evidence="1 2">CGMCC 4.7037</strain>
    </source>
</reference>
<dbReference type="EMBL" id="FNVT01000031">
    <property type="protein sequence ID" value="SEH02893.1"/>
    <property type="molecule type" value="Genomic_DNA"/>
</dbReference>